<dbReference type="InterPro" id="IPR050100">
    <property type="entry name" value="TRAFAC_GTPase_members"/>
</dbReference>
<feature type="region of interest" description="Disordered" evidence="3">
    <location>
        <begin position="1"/>
        <end position="31"/>
    </location>
</feature>
<keyword evidence="2" id="KW-0342">GTP-binding</keyword>
<evidence type="ECO:0000313" key="5">
    <source>
        <dbReference type="EMBL" id="KAJ8602321.1"/>
    </source>
</evidence>
<dbReference type="InterPro" id="IPR000795">
    <property type="entry name" value="T_Tr_GTP-bd_dom"/>
</dbReference>
<keyword evidence="1" id="KW-0547">Nucleotide-binding</keyword>
<dbReference type="Pfam" id="PF00009">
    <property type="entry name" value="GTP_EFTU"/>
    <property type="match status" value="1"/>
</dbReference>
<dbReference type="InterPro" id="IPR031157">
    <property type="entry name" value="G_TR_CS"/>
</dbReference>
<feature type="domain" description="Tr-type G" evidence="4">
    <location>
        <begin position="178"/>
        <end position="275"/>
    </location>
</feature>
<proteinExistence type="predicted"/>
<evidence type="ECO:0000259" key="4">
    <source>
        <dbReference type="Pfam" id="PF00009"/>
    </source>
</evidence>
<dbReference type="PROSITE" id="PS00301">
    <property type="entry name" value="G_TR_1"/>
    <property type="match status" value="1"/>
</dbReference>
<sequence>MPLAVPPALPSSNEQPQTAKQEQLSDNVESWEESLLVRGCTGEEDKEIDENDPLWKATLKITKGNRVRAIELLQDPDELMQFPEVKAVMNEKPQLDVDEWDTTADFEKTNKDETDVIEKLRGDKQAASSPCVVVADDSIEHFQVPQPLQVEDETEAVGGSVREEQEEDPHHVDKRTIEKYEREAKQRNRESWFLAFIMDTNEEERAKGKTVEVGRAPFATAAKRYTILDAPGHKNYVPHMISGAAQADVGILVISARRGEFETGFERGGQTHTWWLL</sequence>
<organism evidence="5 6">
    <name type="scientific">Chrysophaeum taylorii</name>
    <dbReference type="NCBI Taxonomy" id="2483200"/>
    <lineage>
        <taxon>Eukaryota</taxon>
        <taxon>Sar</taxon>
        <taxon>Stramenopiles</taxon>
        <taxon>Ochrophyta</taxon>
        <taxon>Pelagophyceae</taxon>
        <taxon>Pelagomonadales</taxon>
        <taxon>Pelagomonadaceae</taxon>
        <taxon>Chrysophaeum</taxon>
    </lineage>
</organism>
<evidence type="ECO:0000313" key="6">
    <source>
        <dbReference type="Proteomes" id="UP001230188"/>
    </source>
</evidence>
<feature type="region of interest" description="Disordered" evidence="3">
    <location>
        <begin position="152"/>
        <end position="172"/>
    </location>
</feature>
<dbReference type="EMBL" id="JAQMWT010000384">
    <property type="protein sequence ID" value="KAJ8602321.1"/>
    <property type="molecule type" value="Genomic_DNA"/>
</dbReference>
<dbReference type="PRINTS" id="PR00315">
    <property type="entry name" value="ELONGATNFCT"/>
</dbReference>
<accession>A0AAD7UEG5</accession>
<keyword evidence="6" id="KW-1185">Reference proteome</keyword>
<dbReference type="GO" id="GO:0005525">
    <property type="term" value="F:GTP binding"/>
    <property type="evidence" value="ECO:0007669"/>
    <property type="project" value="UniProtKB-KW"/>
</dbReference>
<evidence type="ECO:0000256" key="3">
    <source>
        <dbReference type="SAM" id="MobiDB-lite"/>
    </source>
</evidence>
<dbReference type="PANTHER" id="PTHR23115">
    <property type="entry name" value="TRANSLATION FACTOR"/>
    <property type="match status" value="1"/>
</dbReference>
<protein>
    <recommendedName>
        <fullName evidence="4">Tr-type G domain-containing protein</fullName>
    </recommendedName>
</protein>
<dbReference type="SUPFAM" id="SSF52540">
    <property type="entry name" value="P-loop containing nucleoside triphosphate hydrolases"/>
    <property type="match status" value="1"/>
</dbReference>
<comment type="caution">
    <text evidence="5">The sequence shown here is derived from an EMBL/GenBank/DDBJ whole genome shotgun (WGS) entry which is preliminary data.</text>
</comment>
<dbReference type="Proteomes" id="UP001230188">
    <property type="component" value="Unassembled WGS sequence"/>
</dbReference>
<gene>
    <name evidence="5" type="ORF">CTAYLR_008196</name>
</gene>
<evidence type="ECO:0000256" key="1">
    <source>
        <dbReference type="ARBA" id="ARBA00022741"/>
    </source>
</evidence>
<dbReference type="AlphaFoldDB" id="A0AAD7UEG5"/>
<dbReference type="Gene3D" id="3.40.50.300">
    <property type="entry name" value="P-loop containing nucleotide triphosphate hydrolases"/>
    <property type="match status" value="1"/>
</dbReference>
<feature type="compositionally biased region" description="Polar residues" evidence="3">
    <location>
        <begin position="10"/>
        <end position="28"/>
    </location>
</feature>
<dbReference type="InterPro" id="IPR027417">
    <property type="entry name" value="P-loop_NTPase"/>
</dbReference>
<name>A0AAD7UEG5_9STRA</name>
<evidence type="ECO:0000256" key="2">
    <source>
        <dbReference type="ARBA" id="ARBA00023134"/>
    </source>
</evidence>
<dbReference type="GO" id="GO:0003924">
    <property type="term" value="F:GTPase activity"/>
    <property type="evidence" value="ECO:0007669"/>
    <property type="project" value="InterPro"/>
</dbReference>
<reference evidence="5" key="1">
    <citation type="submission" date="2023-01" db="EMBL/GenBank/DDBJ databases">
        <title>Metagenome sequencing of chrysophaentin producing Chrysophaeum taylorii.</title>
        <authorList>
            <person name="Davison J."/>
            <person name="Bewley C."/>
        </authorList>
    </citation>
    <scope>NUCLEOTIDE SEQUENCE</scope>
    <source>
        <strain evidence="5">NIES-1699</strain>
    </source>
</reference>